<dbReference type="EMBL" id="JBHSQO010000005">
    <property type="protein sequence ID" value="MFC6089150.1"/>
    <property type="molecule type" value="Genomic_DNA"/>
</dbReference>
<dbReference type="Proteomes" id="UP001596220">
    <property type="component" value="Unassembled WGS sequence"/>
</dbReference>
<protein>
    <submittedName>
        <fullName evidence="2">Uncharacterized protein</fullName>
    </submittedName>
</protein>
<feature type="region of interest" description="Disordered" evidence="1">
    <location>
        <begin position="1"/>
        <end position="59"/>
    </location>
</feature>
<evidence type="ECO:0000313" key="3">
    <source>
        <dbReference type="Proteomes" id="UP001596220"/>
    </source>
</evidence>
<accession>A0ABW1P240</accession>
<organism evidence="2 3">
    <name type="scientific">Saccharothrix lopnurensis</name>
    <dbReference type="NCBI Taxonomy" id="1670621"/>
    <lineage>
        <taxon>Bacteria</taxon>
        <taxon>Bacillati</taxon>
        <taxon>Actinomycetota</taxon>
        <taxon>Actinomycetes</taxon>
        <taxon>Pseudonocardiales</taxon>
        <taxon>Pseudonocardiaceae</taxon>
        <taxon>Saccharothrix</taxon>
    </lineage>
</organism>
<reference evidence="3" key="1">
    <citation type="journal article" date="2019" name="Int. J. Syst. Evol. Microbiol.">
        <title>The Global Catalogue of Microorganisms (GCM) 10K type strain sequencing project: providing services to taxonomists for standard genome sequencing and annotation.</title>
        <authorList>
            <consortium name="The Broad Institute Genomics Platform"/>
            <consortium name="The Broad Institute Genome Sequencing Center for Infectious Disease"/>
            <person name="Wu L."/>
            <person name="Ma J."/>
        </authorList>
    </citation>
    <scope>NUCLEOTIDE SEQUENCE [LARGE SCALE GENOMIC DNA]</scope>
    <source>
        <strain evidence="3">CGMCC 4.7246</strain>
    </source>
</reference>
<evidence type="ECO:0000256" key="1">
    <source>
        <dbReference type="SAM" id="MobiDB-lite"/>
    </source>
</evidence>
<gene>
    <name evidence="2" type="ORF">ACFP3R_07695</name>
</gene>
<name>A0ABW1P240_9PSEU</name>
<proteinExistence type="predicted"/>
<dbReference type="RefSeq" id="WP_380634166.1">
    <property type="nucleotide sequence ID" value="NZ_JBHSQO010000005.1"/>
</dbReference>
<sequence length="59" mass="5771">MLVRADDTGRITVAGRPVHRPAGDIAPGQAGGQGTGGTWFAAAPDGGSAGGRDRPARGC</sequence>
<comment type="caution">
    <text evidence="2">The sequence shown here is derived from an EMBL/GenBank/DDBJ whole genome shotgun (WGS) entry which is preliminary data.</text>
</comment>
<evidence type="ECO:0000313" key="2">
    <source>
        <dbReference type="EMBL" id="MFC6089150.1"/>
    </source>
</evidence>
<keyword evidence="3" id="KW-1185">Reference proteome</keyword>